<dbReference type="InterPro" id="IPR019261">
    <property type="entry name" value="PARG_cat_microbial"/>
</dbReference>
<gene>
    <name evidence="3" type="ORF">TT172_LOCUS6941</name>
</gene>
<dbReference type="AlphaFoldDB" id="A0A3S4C924"/>
<dbReference type="EMBL" id="OUUZ01000013">
    <property type="protein sequence ID" value="SPQ24522.1"/>
    <property type="molecule type" value="Genomic_DNA"/>
</dbReference>
<dbReference type="InterPro" id="IPR043472">
    <property type="entry name" value="Macro_dom-like"/>
</dbReference>
<organism evidence="3 4">
    <name type="scientific">Thermothielavioides terrestris</name>
    <dbReference type="NCBI Taxonomy" id="2587410"/>
    <lineage>
        <taxon>Eukaryota</taxon>
        <taxon>Fungi</taxon>
        <taxon>Dikarya</taxon>
        <taxon>Ascomycota</taxon>
        <taxon>Pezizomycotina</taxon>
        <taxon>Sordariomycetes</taxon>
        <taxon>Sordariomycetidae</taxon>
        <taxon>Sordariales</taxon>
        <taxon>Chaetomiaceae</taxon>
        <taxon>Thermothielavioides</taxon>
    </lineage>
</organism>
<feature type="domain" description="Microbial-type PARG catalytic" evidence="2">
    <location>
        <begin position="143"/>
        <end position="169"/>
    </location>
</feature>
<feature type="compositionally biased region" description="Pro residues" evidence="1">
    <location>
        <begin position="103"/>
        <end position="121"/>
    </location>
</feature>
<feature type="region of interest" description="Disordered" evidence="1">
    <location>
        <begin position="39"/>
        <end position="82"/>
    </location>
</feature>
<dbReference type="Proteomes" id="UP000289323">
    <property type="component" value="Unassembled WGS sequence"/>
</dbReference>
<evidence type="ECO:0000313" key="4">
    <source>
        <dbReference type="Proteomes" id="UP000289323"/>
    </source>
</evidence>
<name>A0A3S4C924_9PEZI</name>
<sequence>MGRTKPSSGLPPAAFRKDARAKKAKATINKVIPALLSAHPRAREGINRSELITPDLLPPRPLKPAPTRPGPDTPARNPPVPRITLRITDTLTAAHSLLRIATPPSPTPAPTPTPTITPNPNPNTHTSSARRPARYLGLDLDLTNRRARVAILNMASPLCPGGGFLRGAAS</sequence>
<feature type="region of interest" description="Disordered" evidence="1">
    <location>
        <begin position="100"/>
        <end position="132"/>
    </location>
</feature>
<dbReference type="Pfam" id="PF10021">
    <property type="entry name" value="PARG_cat_microb"/>
    <property type="match status" value="1"/>
</dbReference>
<proteinExistence type="predicted"/>
<dbReference type="Gene3D" id="3.40.220.10">
    <property type="entry name" value="Leucine Aminopeptidase, subunit E, domain 1"/>
    <property type="match status" value="1"/>
</dbReference>
<feature type="region of interest" description="Disordered" evidence="1">
    <location>
        <begin position="1"/>
        <end position="21"/>
    </location>
</feature>
<reference evidence="3 4" key="1">
    <citation type="submission" date="2018-04" db="EMBL/GenBank/DDBJ databases">
        <authorList>
            <person name="Huttner S."/>
            <person name="Dainat J."/>
        </authorList>
    </citation>
    <scope>NUCLEOTIDE SEQUENCE [LARGE SCALE GENOMIC DNA]</scope>
</reference>
<feature type="compositionally biased region" description="Pro residues" evidence="1">
    <location>
        <begin position="56"/>
        <end position="81"/>
    </location>
</feature>
<protein>
    <submittedName>
        <fullName evidence="3">C1f4d27d-47c0-482e-9934-b90de81a66e4</fullName>
    </submittedName>
</protein>
<evidence type="ECO:0000256" key="1">
    <source>
        <dbReference type="SAM" id="MobiDB-lite"/>
    </source>
</evidence>
<evidence type="ECO:0000259" key="2">
    <source>
        <dbReference type="Pfam" id="PF10021"/>
    </source>
</evidence>
<evidence type="ECO:0000313" key="3">
    <source>
        <dbReference type="EMBL" id="SPQ24522.1"/>
    </source>
</evidence>
<accession>A0A3S4C924</accession>